<evidence type="ECO:0000313" key="2">
    <source>
        <dbReference type="Proteomes" id="UP000789901"/>
    </source>
</evidence>
<comment type="caution">
    <text evidence="1">The sequence shown here is derived from an EMBL/GenBank/DDBJ whole genome shotgun (WGS) entry which is preliminary data.</text>
</comment>
<reference evidence="1 2" key="1">
    <citation type="submission" date="2021-06" db="EMBL/GenBank/DDBJ databases">
        <authorList>
            <person name="Kallberg Y."/>
            <person name="Tangrot J."/>
            <person name="Rosling A."/>
        </authorList>
    </citation>
    <scope>NUCLEOTIDE SEQUENCE [LARGE SCALE GENOMIC DNA]</scope>
    <source>
        <strain evidence="1 2">120-4 pot B 10/14</strain>
    </source>
</reference>
<proteinExistence type="predicted"/>
<keyword evidence="2" id="KW-1185">Reference proteome</keyword>
<accession>A0ABN7VWK0</accession>
<name>A0ABN7VWK0_GIGMA</name>
<dbReference type="EMBL" id="CAJVQB010023876">
    <property type="protein sequence ID" value="CAG8802865.1"/>
    <property type="molecule type" value="Genomic_DNA"/>
</dbReference>
<sequence>MLHNRIKKEIEIRETKLEEEKVEIEPNHMKPKTHAQYLEKNENILLTSTKSEILLQISTKLIQFLSSDIIQNMWLKIVNMDATNQKEATVIMATNAKKQYLLVPPAL</sequence>
<organism evidence="1 2">
    <name type="scientific">Gigaspora margarita</name>
    <dbReference type="NCBI Taxonomy" id="4874"/>
    <lineage>
        <taxon>Eukaryota</taxon>
        <taxon>Fungi</taxon>
        <taxon>Fungi incertae sedis</taxon>
        <taxon>Mucoromycota</taxon>
        <taxon>Glomeromycotina</taxon>
        <taxon>Glomeromycetes</taxon>
        <taxon>Diversisporales</taxon>
        <taxon>Gigasporaceae</taxon>
        <taxon>Gigaspora</taxon>
    </lineage>
</organism>
<gene>
    <name evidence="1" type="ORF">GMARGA_LOCUS23515</name>
</gene>
<dbReference type="Proteomes" id="UP000789901">
    <property type="component" value="Unassembled WGS sequence"/>
</dbReference>
<evidence type="ECO:0000313" key="1">
    <source>
        <dbReference type="EMBL" id="CAG8802865.1"/>
    </source>
</evidence>
<protein>
    <submittedName>
        <fullName evidence="1">27291_t:CDS:1</fullName>
    </submittedName>
</protein>